<evidence type="ECO:0000256" key="1">
    <source>
        <dbReference type="ARBA" id="ARBA00004196"/>
    </source>
</evidence>
<evidence type="ECO:0000256" key="2">
    <source>
        <dbReference type="ARBA" id="ARBA00007639"/>
    </source>
</evidence>
<organism evidence="5 6">
    <name type="scientific">Labrys wisconsinensis</name>
    <dbReference type="NCBI Taxonomy" id="425677"/>
    <lineage>
        <taxon>Bacteria</taxon>
        <taxon>Pseudomonadati</taxon>
        <taxon>Pseudomonadota</taxon>
        <taxon>Alphaproteobacteria</taxon>
        <taxon>Hyphomicrobiales</taxon>
        <taxon>Xanthobacteraceae</taxon>
        <taxon>Labrys</taxon>
    </lineage>
</organism>
<evidence type="ECO:0000256" key="3">
    <source>
        <dbReference type="ARBA" id="ARBA00022729"/>
    </source>
</evidence>
<comment type="caution">
    <text evidence="5">The sequence shown here is derived from an EMBL/GenBank/DDBJ whole genome shotgun (WGS) entry which is preliminary data.</text>
</comment>
<accession>A0ABU0JIM0</accession>
<dbReference type="InterPro" id="IPR025997">
    <property type="entry name" value="SBP_2_dom"/>
</dbReference>
<evidence type="ECO:0000259" key="4">
    <source>
        <dbReference type="Pfam" id="PF13407"/>
    </source>
</evidence>
<keyword evidence="5" id="KW-0762">Sugar transport</keyword>
<proteinExistence type="inferred from homology"/>
<reference evidence="5 6" key="1">
    <citation type="submission" date="2023-07" db="EMBL/GenBank/DDBJ databases">
        <title>Genomic Encyclopedia of Type Strains, Phase IV (KMG-IV): sequencing the most valuable type-strain genomes for metagenomic binning, comparative biology and taxonomic classification.</title>
        <authorList>
            <person name="Goeker M."/>
        </authorList>
    </citation>
    <scope>NUCLEOTIDE SEQUENCE [LARGE SCALE GENOMIC DNA]</scope>
    <source>
        <strain evidence="5 6">DSM 19619</strain>
    </source>
</reference>
<gene>
    <name evidence="5" type="ORF">QO011_007133</name>
</gene>
<feature type="domain" description="Periplasmic binding protein" evidence="4">
    <location>
        <begin position="22"/>
        <end position="275"/>
    </location>
</feature>
<dbReference type="PANTHER" id="PTHR46847:SF1">
    <property type="entry name" value="D-ALLOSE-BINDING PERIPLASMIC PROTEIN-RELATED"/>
    <property type="match status" value="1"/>
</dbReference>
<dbReference type="EMBL" id="JAUSVX010000020">
    <property type="protein sequence ID" value="MDQ0474094.1"/>
    <property type="molecule type" value="Genomic_DNA"/>
</dbReference>
<comment type="subcellular location">
    <subcellularLocation>
        <location evidence="1">Cell envelope</location>
    </subcellularLocation>
</comment>
<dbReference type="Gene3D" id="3.40.50.2300">
    <property type="match status" value="2"/>
</dbReference>
<dbReference type="SUPFAM" id="SSF53822">
    <property type="entry name" value="Periplasmic binding protein-like I"/>
    <property type="match status" value="1"/>
</dbReference>
<dbReference type="Proteomes" id="UP001242480">
    <property type="component" value="Unassembled WGS sequence"/>
</dbReference>
<protein>
    <submittedName>
        <fullName evidence="5">ABC-type sugar transport system substrate-binding protein</fullName>
    </submittedName>
</protein>
<dbReference type="RefSeq" id="WP_307283137.1">
    <property type="nucleotide sequence ID" value="NZ_JAUSVX010000020.1"/>
</dbReference>
<dbReference type="Pfam" id="PF13407">
    <property type="entry name" value="Peripla_BP_4"/>
    <property type="match status" value="1"/>
</dbReference>
<dbReference type="PANTHER" id="PTHR46847">
    <property type="entry name" value="D-ALLOSE-BINDING PERIPLASMIC PROTEIN-RELATED"/>
    <property type="match status" value="1"/>
</dbReference>
<name>A0ABU0JIM0_9HYPH</name>
<sequence length="302" mass="30434">MLAGIAMGPAPAATAAGLSSILFVNPLPKYPAWRLIGDCLASRAKELEIPVTESGPTGGALDATVMIQQIQQGIANKVGAIATFPATNGFVPVLQQAGKAGIRVGTFYGAAGTESGSGVNIGANFERVGEIFAEAIARRPGPQKVGLMAQGPSGAAKAFVDAFTAAAAKTANVTVTAVVYTNDDASKALDQASTLLTAHPDVNVIASHMGTATQGAVAAIKSKGLVGKVVFVANGIAGGGEQGLKDGTVYTLMLQDLCTAGSSMADSLAALALGKPVPAQIDVGVRMFGADDYKDYLAKGWQ</sequence>
<comment type="similarity">
    <text evidence="2">Belongs to the bacterial solute-binding protein 2 family.</text>
</comment>
<evidence type="ECO:0000313" key="5">
    <source>
        <dbReference type="EMBL" id="MDQ0474094.1"/>
    </source>
</evidence>
<dbReference type="InterPro" id="IPR028082">
    <property type="entry name" value="Peripla_BP_I"/>
</dbReference>
<keyword evidence="6" id="KW-1185">Reference proteome</keyword>
<keyword evidence="3" id="KW-0732">Signal</keyword>
<evidence type="ECO:0000313" key="6">
    <source>
        <dbReference type="Proteomes" id="UP001242480"/>
    </source>
</evidence>
<dbReference type="CDD" id="cd01536">
    <property type="entry name" value="PBP1_ABC_sugar_binding-like"/>
    <property type="match status" value="1"/>
</dbReference>
<keyword evidence="5" id="KW-0813">Transport</keyword>